<keyword evidence="2" id="KW-0472">Membrane</keyword>
<keyword evidence="2" id="KW-1133">Transmembrane helix</keyword>
<name>A0A6G0TF49_APHGL</name>
<dbReference type="AlphaFoldDB" id="A0A6G0TF49"/>
<evidence type="ECO:0000313" key="3">
    <source>
        <dbReference type="EMBL" id="KAE9530787.1"/>
    </source>
</evidence>
<feature type="region of interest" description="Disordered" evidence="1">
    <location>
        <begin position="249"/>
        <end position="274"/>
    </location>
</feature>
<dbReference type="EMBL" id="VYZN01000042">
    <property type="protein sequence ID" value="KAE9530787.1"/>
    <property type="molecule type" value="Genomic_DNA"/>
</dbReference>
<evidence type="ECO:0000256" key="1">
    <source>
        <dbReference type="SAM" id="MobiDB-lite"/>
    </source>
</evidence>
<reference evidence="3 4" key="1">
    <citation type="submission" date="2019-08" db="EMBL/GenBank/DDBJ databases">
        <title>The genome of the soybean aphid Biotype 1, its phylome, world population structure and adaptation to the North American continent.</title>
        <authorList>
            <person name="Giordano R."/>
            <person name="Donthu R.K."/>
            <person name="Hernandez A.G."/>
            <person name="Wright C.L."/>
            <person name="Zimin A.V."/>
        </authorList>
    </citation>
    <scope>NUCLEOTIDE SEQUENCE [LARGE SCALE GENOMIC DNA]</scope>
    <source>
        <tissue evidence="3">Whole aphids</tissue>
    </source>
</reference>
<feature type="compositionally biased region" description="Basic residues" evidence="1">
    <location>
        <begin position="258"/>
        <end position="274"/>
    </location>
</feature>
<proteinExistence type="predicted"/>
<protein>
    <submittedName>
        <fullName evidence="3">Uncharacterized protein</fullName>
    </submittedName>
</protein>
<keyword evidence="2" id="KW-0812">Transmembrane</keyword>
<evidence type="ECO:0000313" key="4">
    <source>
        <dbReference type="Proteomes" id="UP000475862"/>
    </source>
</evidence>
<sequence length="274" mass="31723">MTEKREFLRKISFRPNRIFYMVVIQKLITCSISFPSSIYRENSKRYYKKNFNLDQICLALSKYLNILYKVPHMHNFFLLAFEVQILTKIRQNYEYLQIIFLTSTPPPNVQQNGTHLPTFFLLAFIYCGINRNFVLEKHVEKSIKKSRPAYFGGGFLSIVPSVLGQNSQCTMHGGSAVGSKSKISNDVGIFKPFTKDNISCSLARVVLKLHNVTQTKPLDAEISNIIRDIQRRVTIVLLRNEIQNKEKSNGIETFGNGRMKKRENCKKKKTKKKK</sequence>
<dbReference type="Proteomes" id="UP000475862">
    <property type="component" value="Unassembled WGS sequence"/>
</dbReference>
<comment type="caution">
    <text evidence="3">The sequence shown here is derived from an EMBL/GenBank/DDBJ whole genome shotgun (WGS) entry which is preliminary data.</text>
</comment>
<keyword evidence="4" id="KW-1185">Reference proteome</keyword>
<feature type="transmembrane region" description="Helical" evidence="2">
    <location>
        <begin position="18"/>
        <end position="39"/>
    </location>
</feature>
<gene>
    <name evidence="3" type="ORF">AGLY_011249</name>
</gene>
<accession>A0A6G0TF49</accession>
<organism evidence="3 4">
    <name type="scientific">Aphis glycines</name>
    <name type="common">Soybean aphid</name>
    <dbReference type="NCBI Taxonomy" id="307491"/>
    <lineage>
        <taxon>Eukaryota</taxon>
        <taxon>Metazoa</taxon>
        <taxon>Ecdysozoa</taxon>
        <taxon>Arthropoda</taxon>
        <taxon>Hexapoda</taxon>
        <taxon>Insecta</taxon>
        <taxon>Pterygota</taxon>
        <taxon>Neoptera</taxon>
        <taxon>Paraneoptera</taxon>
        <taxon>Hemiptera</taxon>
        <taxon>Sternorrhyncha</taxon>
        <taxon>Aphidomorpha</taxon>
        <taxon>Aphidoidea</taxon>
        <taxon>Aphididae</taxon>
        <taxon>Aphidini</taxon>
        <taxon>Aphis</taxon>
        <taxon>Aphis</taxon>
    </lineage>
</organism>
<evidence type="ECO:0000256" key="2">
    <source>
        <dbReference type="SAM" id="Phobius"/>
    </source>
</evidence>